<dbReference type="Gene3D" id="3.60.21.10">
    <property type="match status" value="1"/>
</dbReference>
<comment type="similarity">
    <text evidence="1 2">Belongs to the metallophosphoesterase superfamily. YfcE family.</text>
</comment>
<feature type="domain" description="Calcineurin-like phosphoesterase" evidence="3">
    <location>
        <begin position="1"/>
        <end position="198"/>
    </location>
</feature>
<dbReference type="SUPFAM" id="SSF56300">
    <property type="entry name" value="Metallo-dependent phosphatases"/>
    <property type="match status" value="1"/>
</dbReference>
<gene>
    <name evidence="4" type="ordered locus">Acear_2030</name>
</gene>
<dbReference type="RefSeq" id="WP_013278970.1">
    <property type="nucleotide sequence ID" value="NC_014378.1"/>
</dbReference>
<dbReference type="InterPro" id="IPR050126">
    <property type="entry name" value="Ap4A_hydrolase"/>
</dbReference>
<dbReference type="GO" id="GO:0005737">
    <property type="term" value="C:cytoplasm"/>
    <property type="evidence" value="ECO:0007669"/>
    <property type="project" value="TreeGrafter"/>
</dbReference>
<dbReference type="HOGENOM" id="CLU_074761_0_1_9"/>
<dbReference type="PANTHER" id="PTHR42850:SF2">
    <property type="entry name" value="BLL5683 PROTEIN"/>
    <property type="match status" value="1"/>
</dbReference>
<dbReference type="Proteomes" id="UP000001661">
    <property type="component" value="Chromosome"/>
</dbReference>
<protein>
    <recommendedName>
        <fullName evidence="2">Phosphoesterase</fullName>
        <ecNumber evidence="2">3.1.4.-</ecNumber>
    </recommendedName>
</protein>
<dbReference type="GO" id="GO:0046872">
    <property type="term" value="F:metal ion binding"/>
    <property type="evidence" value="ECO:0007669"/>
    <property type="project" value="UniProtKB-KW"/>
</dbReference>
<dbReference type="eggNOG" id="COG0639">
    <property type="taxonomic scope" value="Bacteria"/>
</dbReference>
<dbReference type="EC" id="3.1.4.-" evidence="2"/>
<reference evidence="4 5" key="1">
    <citation type="journal article" date="2010" name="Stand. Genomic Sci.">
        <title>Complete genome sequence of Acetohalobium arabaticum type strain (Z-7288).</title>
        <authorList>
            <person name="Sikorski J."/>
            <person name="Lapidus A."/>
            <person name="Chertkov O."/>
            <person name="Lucas S."/>
            <person name="Copeland A."/>
            <person name="Glavina Del Rio T."/>
            <person name="Nolan M."/>
            <person name="Tice H."/>
            <person name="Cheng J.F."/>
            <person name="Han C."/>
            <person name="Brambilla E."/>
            <person name="Pitluck S."/>
            <person name="Liolios K."/>
            <person name="Ivanova N."/>
            <person name="Mavromatis K."/>
            <person name="Mikhailova N."/>
            <person name="Pati A."/>
            <person name="Bruce D."/>
            <person name="Detter C."/>
            <person name="Tapia R."/>
            <person name="Goodwin L."/>
            <person name="Chen A."/>
            <person name="Palaniappan K."/>
            <person name="Land M."/>
            <person name="Hauser L."/>
            <person name="Chang Y.J."/>
            <person name="Jeffries C.D."/>
            <person name="Rohde M."/>
            <person name="Goker M."/>
            <person name="Spring S."/>
            <person name="Woyke T."/>
            <person name="Bristow J."/>
            <person name="Eisen J.A."/>
            <person name="Markowitz V."/>
            <person name="Hugenholtz P."/>
            <person name="Kyrpides N.C."/>
            <person name="Klenk H.P."/>
        </authorList>
    </citation>
    <scope>NUCLEOTIDE SEQUENCE [LARGE SCALE GENOMIC DNA]</scope>
    <source>
        <strain evidence="5">ATCC 49924 / DSM 5501 / Z-7288</strain>
    </source>
</reference>
<dbReference type="PIRSF" id="PIRSF000883">
    <property type="entry name" value="Pesterase_MJ0912"/>
    <property type="match status" value="1"/>
</dbReference>
<dbReference type="AlphaFoldDB" id="D9QT25"/>
<evidence type="ECO:0000256" key="1">
    <source>
        <dbReference type="ARBA" id="ARBA00008950"/>
    </source>
</evidence>
<keyword evidence="5" id="KW-1185">Reference proteome</keyword>
<dbReference type="STRING" id="574087.Acear_2030"/>
<evidence type="ECO:0000259" key="3">
    <source>
        <dbReference type="Pfam" id="PF12850"/>
    </source>
</evidence>
<name>D9QT25_ACEAZ</name>
<dbReference type="NCBIfam" id="TIGR00040">
    <property type="entry name" value="yfcE"/>
    <property type="match status" value="1"/>
</dbReference>
<dbReference type="PANTHER" id="PTHR42850">
    <property type="entry name" value="METALLOPHOSPHOESTERASE"/>
    <property type="match status" value="1"/>
</dbReference>
<dbReference type="InterPro" id="IPR024654">
    <property type="entry name" value="Calcineurin-like_PHP_lpxH"/>
</dbReference>
<dbReference type="InterPro" id="IPR011152">
    <property type="entry name" value="Pesterase_MJ0912"/>
</dbReference>
<dbReference type="GO" id="GO:0016791">
    <property type="term" value="F:phosphatase activity"/>
    <property type="evidence" value="ECO:0007669"/>
    <property type="project" value="TreeGrafter"/>
</dbReference>
<sequence length="234" mass="26283">MRLAVITDIHSNIYALEQVLNDIKTRNVDQIVCAGDLVGYTPFPNEVISKVKQEKIETIQGNYDDAIGNLRITCGCDYETEREEKIGLSSLQFTNEEITEDNREFLKDLPQELRLELGNYTALVVHGSPRQLNEYLYADSEQVEEVAAELEEDILICGHTHLPYHRVINGRHIINAGSVGKPKHGNSNGIYTVVEVEDNRVTAEFIEVAYPVEKVTAKIKETDLADELIGILEG</sequence>
<dbReference type="InterPro" id="IPR029052">
    <property type="entry name" value="Metallo-depent_PP-like"/>
</dbReference>
<keyword evidence="2" id="KW-0479">Metal-binding</keyword>
<dbReference type="Pfam" id="PF12850">
    <property type="entry name" value="Metallophos_2"/>
    <property type="match status" value="1"/>
</dbReference>
<dbReference type="KEGG" id="aar:Acear_2030"/>
<dbReference type="OrthoDB" id="9800565at2"/>
<organism evidence="4 5">
    <name type="scientific">Acetohalobium arabaticum (strain ATCC 49924 / DSM 5501 / Z-7288)</name>
    <dbReference type="NCBI Taxonomy" id="574087"/>
    <lineage>
        <taxon>Bacteria</taxon>
        <taxon>Bacillati</taxon>
        <taxon>Bacillota</taxon>
        <taxon>Clostridia</taxon>
        <taxon>Halanaerobiales</taxon>
        <taxon>Halobacteroidaceae</taxon>
        <taxon>Acetohalobium</taxon>
    </lineage>
</organism>
<evidence type="ECO:0000313" key="4">
    <source>
        <dbReference type="EMBL" id="ADL13525.1"/>
    </source>
</evidence>
<dbReference type="InterPro" id="IPR000979">
    <property type="entry name" value="Phosphodiesterase_MJ0936/Vps29"/>
</dbReference>
<evidence type="ECO:0000256" key="2">
    <source>
        <dbReference type="RuleBase" id="RU362039"/>
    </source>
</evidence>
<evidence type="ECO:0000313" key="5">
    <source>
        <dbReference type="Proteomes" id="UP000001661"/>
    </source>
</evidence>
<proteinExistence type="inferred from homology"/>
<accession>D9QT25</accession>
<dbReference type="EMBL" id="CP002105">
    <property type="protein sequence ID" value="ADL13525.1"/>
    <property type="molecule type" value="Genomic_DNA"/>
</dbReference>
<comment type="cofactor">
    <cofactor evidence="2">
        <name>a divalent metal cation</name>
        <dbReference type="ChEBI" id="CHEBI:60240"/>
    </cofactor>
</comment>